<keyword evidence="1" id="KW-0472">Membrane</keyword>
<keyword evidence="1" id="KW-1133">Transmembrane helix</keyword>
<proteinExistence type="predicted"/>
<feature type="transmembrane region" description="Helical" evidence="1">
    <location>
        <begin position="18"/>
        <end position="41"/>
    </location>
</feature>
<dbReference type="RefSeq" id="WP_119630243.1">
    <property type="nucleotide sequence ID" value="NZ_AP017928.1"/>
</dbReference>
<dbReference type="Proteomes" id="UP000266313">
    <property type="component" value="Chromosome"/>
</dbReference>
<dbReference type="EMBL" id="AP017928">
    <property type="protein sequence ID" value="BBA34952.1"/>
    <property type="molecule type" value="Genomic_DNA"/>
</dbReference>
<sequence>MEIVSYVVDEPFAESTRYFKIALVAFLSTFMIFSAVSFLLFRIKKKEAEYEKLVRVLGISNNEVEFSTRAIGEEYASGDYLLPLAFVTTVCLFGFSMLLFGADLVSLNPGKSNMLLTGMLPNNALIYLRERFRIFSENSNDRSHDLPLQMIEGINMFHKVRLGEVGIDNAQNLAEANVIELFLKTPFNPSQLVDWVAQAKLYVYFKEDIEKLRRIGIRTIFDLCPLCEHQEQLAQLAEEVRISKLSLEMICDRLRADNGVARLYQFHGLLSTMDVMKETSTL</sequence>
<name>A0A250KTQ6_9GAMM</name>
<protein>
    <submittedName>
        <fullName evidence="2">Uncharacterized protein</fullName>
    </submittedName>
</protein>
<keyword evidence="3" id="KW-1185">Reference proteome</keyword>
<accession>A0A250KTQ6</accession>
<gene>
    <name evidence="2" type="ORF">sS8_3009</name>
</gene>
<evidence type="ECO:0000256" key="1">
    <source>
        <dbReference type="SAM" id="Phobius"/>
    </source>
</evidence>
<evidence type="ECO:0000313" key="3">
    <source>
        <dbReference type="Proteomes" id="UP000266313"/>
    </source>
</evidence>
<dbReference type="KEGG" id="mmai:sS8_3009"/>
<dbReference type="OrthoDB" id="6503540at2"/>
<dbReference type="AlphaFoldDB" id="A0A250KTQ6"/>
<feature type="transmembrane region" description="Helical" evidence="1">
    <location>
        <begin position="80"/>
        <end position="100"/>
    </location>
</feature>
<organism evidence="2 3">
    <name type="scientific">Methylocaldum marinum</name>
    <dbReference type="NCBI Taxonomy" id="1432792"/>
    <lineage>
        <taxon>Bacteria</taxon>
        <taxon>Pseudomonadati</taxon>
        <taxon>Pseudomonadota</taxon>
        <taxon>Gammaproteobacteria</taxon>
        <taxon>Methylococcales</taxon>
        <taxon>Methylococcaceae</taxon>
        <taxon>Methylocaldum</taxon>
    </lineage>
</organism>
<reference evidence="2 3" key="1">
    <citation type="submission" date="2016-12" db="EMBL/GenBank/DDBJ databases">
        <title>Genome sequencing of Methylocaldum marinum.</title>
        <authorList>
            <person name="Takeuchi M."/>
            <person name="Kamagata Y."/>
            <person name="Hiraoka S."/>
            <person name="Oshima K."/>
            <person name="Hattori M."/>
            <person name="Iwasaki W."/>
        </authorList>
    </citation>
    <scope>NUCLEOTIDE SEQUENCE [LARGE SCALE GENOMIC DNA]</scope>
    <source>
        <strain evidence="2 3">S8</strain>
    </source>
</reference>
<evidence type="ECO:0000313" key="2">
    <source>
        <dbReference type="EMBL" id="BBA34952.1"/>
    </source>
</evidence>
<keyword evidence="1" id="KW-0812">Transmembrane</keyword>